<keyword evidence="3" id="KW-1185">Reference proteome</keyword>
<dbReference type="EMBL" id="SMOL01000157">
    <property type="protein sequence ID" value="KAB2626439.1"/>
    <property type="molecule type" value="Genomic_DNA"/>
</dbReference>
<dbReference type="AlphaFoldDB" id="A0A5N5HEK6"/>
<sequence>MSHLIRTRRPVASTPNMTTTPTTAATAPAKVDHRPVNTVDSVGPPVPQAQASSTSSMSSPTAKVTRVTNGRILIGYDERHQAAPTTEQHSALAHNVGRVMRTFCPIQTTIWRTWTKTCSCTLIGFSLNATSNGRVTCTNVSSSLMIRRSLSRRVVQRSWKTDKIVEEESVGASGVRFPASHGHADRTFGRRLGTYCRGMGNAKRREITGLRSELALYKSQMSMLVQARSSSGIHLPDFSTPSPSQPFHTN</sequence>
<reference evidence="2 3" key="3">
    <citation type="submission" date="2019-11" db="EMBL/GenBank/DDBJ databases">
        <title>A de novo genome assembly of a pear dwarfing rootstock.</title>
        <authorList>
            <person name="Wang F."/>
            <person name="Wang J."/>
            <person name="Li S."/>
            <person name="Zhang Y."/>
            <person name="Fang M."/>
            <person name="Ma L."/>
            <person name="Zhao Y."/>
            <person name="Jiang S."/>
        </authorList>
    </citation>
    <scope>NUCLEOTIDE SEQUENCE [LARGE SCALE GENOMIC DNA]</scope>
    <source>
        <strain evidence="2">S2</strain>
        <tissue evidence="2">Leaf</tissue>
    </source>
</reference>
<feature type="region of interest" description="Disordered" evidence="1">
    <location>
        <begin position="1"/>
        <end position="63"/>
    </location>
</feature>
<organism evidence="2 3">
    <name type="scientific">Pyrus ussuriensis x Pyrus communis</name>
    <dbReference type="NCBI Taxonomy" id="2448454"/>
    <lineage>
        <taxon>Eukaryota</taxon>
        <taxon>Viridiplantae</taxon>
        <taxon>Streptophyta</taxon>
        <taxon>Embryophyta</taxon>
        <taxon>Tracheophyta</taxon>
        <taxon>Spermatophyta</taxon>
        <taxon>Magnoliopsida</taxon>
        <taxon>eudicotyledons</taxon>
        <taxon>Gunneridae</taxon>
        <taxon>Pentapetalae</taxon>
        <taxon>rosids</taxon>
        <taxon>fabids</taxon>
        <taxon>Rosales</taxon>
        <taxon>Rosaceae</taxon>
        <taxon>Amygdaloideae</taxon>
        <taxon>Maleae</taxon>
        <taxon>Pyrus</taxon>
    </lineage>
</organism>
<name>A0A5N5HEK6_9ROSA</name>
<evidence type="ECO:0000313" key="3">
    <source>
        <dbReference type="Proteomes" id="UP000327157"/>
    </source>
</evidence>
<feature type="compositionally biased region" description="Low complexity" evidence="1">
    <location>
        <begin position="48"/>
        <end position="61"/>
    </location>
</feature>
<protein>
    <submittedName>
        <fullName evidence="2">Uncharacterized protein</fullName>
    </submittedName>
</protein>
<reference evidence="2 3" key="1">
    <citation type="submission" date="2019-09" db="EMBL/GenBank/DDBJ databases">
        <authorList>
            <person name="Ou C."/>
        </authorList>
    </citation>
    <scope>NUCLEOTIDE SEQUENCE [LARGE SCALE GENOMIC DNA]</scope>
    <source>
        <strain evidence="2">S2</strain>
        <tissue evidence="2">Leaf</tissue>
    </source>
</reference>
<feature type="compositionally biased region" description="Low complexity" evidence="1">
    <location>
        <begin position="18"/>
        <end position="29"/>
    </location>
</feature>
<evidence type="ECO:0000256" key="1">
    <source>
        <dbReference type="SAM" id="MobiDB-lite"/>
    </source>
</evidence>
<accession>A0A5N5HEK6</accession>
<comment type="caution">
    <text evidence="2">The sequence shown here is derived from an EMBL/GenBank/DDBJ whole genome shotgun (WGS) entry which is preliminary data.</text>
</comment>
<proteinExistence type="predicted"/>
<gene>
    <name evidence="2" type="ORF">D8674_020057</name>
</gene>
<reference evidence="3" key="2">
    <citation type="submission" date="2019-10" db="EMBL/GenBank/DDBJ databases">
        <title>A de novo genome assembly of a pear dwarfing rootstock.</title>
        <authorList>
            <person name="Wang F."/>
            <person name="Wang J."/>
            <person name="Li S."/>
            <person name="Zhang Y."/>
            <person name="Fang M."/>
            <person name="Ma L."/>
            <person name="Zhao Y."/>
            <person name="Jiang S."/>
        </authorList>
    </citation>
    <scope>NUCLEOTIDE SEQUENCE [LARGE SCALE GENOMIC DNA]</scope>
</reference>
<evidence type="ECO:0000313" key="2">
    <source>
        <dbReference type="EMBL" id="KAB2626439.1"/>
    </source>
</evidence>
<dbReference type="Proteomes" id="UP000327157">
    <property type="component" value="Chromosome 2"/>
</dbReference>